<accession>A0A1N5VA33</accession>
<sequence length="209" mass="22171">MANDLHDDFAVSLEWPVRADEQLRSECHRVIAAVVQQGGAIGWLQVPSRGKTDAWLEGVLQTVGTGRGGLVVARVETRVEAFGVWLAGPSGPVGHVAELTKVMAHPAVRGLGLGKRVVSALVGACRNAGIEVITLGVRGNNHGAISLYESCGFRTWGLLPNAVAVDDLRFDDLRMFLPLSLPEDVRIHGSAAGGPGGSVRWTMTEEVAH</sequence>
<dbReference type="STRING" id="709881.SAMN04489832_1467"/>
<dbReference type="InterPro" id="IPR000182">
    <property type="entry name" value="GNAT_dom"/>
</dbReference>
<evidence type="ECO:0000313" key="4">
    <source>
        <dbReference type="EMBL" id="SIM69590.1"/>
    </source>
</evidence>
<dbReference type="Proteomes" id="UP000185124">
    <property type="component" value="Unassembled WGS sequence"/>
</dbReference>
<proteinExistence type="predicted"/>
<dbReference type="AlphaFoldDB" id="A0A1N5VA33"/>
<dbReference type="SUPFAM" id="SSF55729">
    <property type="entry name" value="Acyl-CoA N-acyltransferases (Nat)"/>
    <property type="match status" value="1"/>
</dbReference>
<dbReference type="CDD" id="cd04301">
    <property type="entry name" value="NAT_SF"/>
    <property type="match status" value="1"/>
</dbReference>
<dbReference type="InterPro" id="IPR016181">
    <property type="entry name" value="Acyl_CoA_acyltransferase"/>
</dbReference>
<reference evidence="5" key="1">
    <citation type="submission" date="2016-12" db="EMBL/GenBank/DDBJ databases">
        <authorList>
            <person name="Varghese N."/>
            <person name="Submissions S."/>
        </authorList>
    </citation>
    <scope>NUCLEOTIDE SEQUENCE [LARGE SCALE GENOMIC DNA]</scope>
    <source>
        <strain evidence="5">DSM 45599</strain>
    </source>
</reference>
<dbReference type="Gene3D" id="3.40.630.30">
    <property type="match status" value="1"/>
</dbReference>
<evidence type="ECO:0000256" key="2">
    <source>
        <dbReference type="ARBA" id="ARBA00023315"/>
    </source>
</evidence>
<keyword evidence="2" id="KW-0012">Acyltransferase</keyword>
<keyword evidence="5" id="KW-1185">Reference proteome</keyword>
<evidence type="ECO:0000256" key="1">
    <source>
        <dbReference type="ARBA" id="ARBA00022679"/>
    </source>
</evidence>
<protein>
    <submittedName>
        <fullName evidence="4">Acetyltransferase (GNAT) family protein</fullName>
    </submittedName>
</protein>
<feature type="domain" description="N-acetyltransferase" evidence="3">
    <location>
        <begin position="30"/>
        <end position="180"/>
    </location>
</feature>
<dbReference type="PANTHER" id="PTHR43072:SF23">
    <property type="entry name" value="UPF0039 PROTEIN C11D3.02C"/>
    <property type="match status" value="1"/>
</dbReference>
<dbReference type="EMBL" id="FSQT01000001">
    <property type="protein sequence ID" value="SIM69590.1"/>
    <property type="molecule type" value="Genomic_DNA"/>
</dbReference>
<evidence type="ECO:0000259" key="3">
    <source>
        <dbReference type="PROSITE" id="PS51186"/>
    </source>
</evidence>
<keyword evidence="1 4" id="KW-0808">Transferase</keyword>
<organism evidence="4 5">
    <name type="scientific">Micromonospora cremea</name>
    <dbReference type="NCBI Taxonomy" id="709881"/>
    <lineage>
        <taxon>Bacteria</taxon>
        <taxon>Bacillati</taxon>
        <taxon>Actinomycetota</taxon>
        <taxon>Actinomycetes</taxon>
        <taxon>Micromonosporales</taxon>
        <taxon>Micromonosporaceae</taxon>
        <taxon>Micromonospora</taxon>
    </lineage>
</organism>
<dbReference type="OrthoDB" id="9803907at2"/>
<name>A0A1N5VA33_9ACTN</name>
<dbReference type="PROSITE" id="PS51186">
    <property type="entry name" value="GNAT"/>
    <property type="match status" value="1"/>
</dbReference>
<gene>
    <name evidence="4" type="ORF">SAMN04489832_1467</name>
</gene>
<dbReference type="PANTHER" id="PTHR43072">
    <property type="entry name" value="N-ACETYLTRANSFERASE"/>
    <property type="match status" value="1"/>
</dbReference>
<dbReference type="Pfam" id="PF00583">
    <property type="entry name" value="Acetyltransf_1"/>
    <property type="match status" value="1"/>
</dbReference>
<dbReference type="GO" id="GO:0016747">
    <property type="term" value="F:acyltransferase activity, transferring groups other than amino-acyl groups"/>
    <property type="evidence" value="ECO:0007669"/>
    <property type="project" value="InterPro"/>
</dbReference>
<evidence type="ECO:0000313" key="5">
    <source>
        <dbReference type="Proteomes" id="UP000185124"/>
    </source>
</evidence>